<evidence type="ECO:0000313" key="3">
    <source>
        <dbReference type="Proteomes" id="UP000783213"/>
    </source>
</evidence>
<dbReference type="PANTHER" id="PTHR35910">
    <property type="entry name" value="2EXR DOMAIN-CONTAINING PROTEIN"/>
    <property type="match status" value="1"/>
</dbReference>
<accession>A0ABQ7IFC6</accession>
<dbReference type="InterPro" id="IPR045518">
    <property type="entry name" value="2EXR"/>
</dbReference>
<evidence type="ECO:0000259" key="1">
    <source>
        <dbReference type="Pfam" id="PF20150"/>
    </source>
</evidence>
<organism evidence="2 3">
    <name type="scientific">Botrytis deweyae</name>
    <dbReference type="NCBI Taxonomy" id="2478750"/>
    <lineage>
        <taxon>Eukaryota</taxon>
        <taxon>Fungi</taxon>
        <taxon>Dikarya</taxon>
        <taxon>Ascomycota</taxon>
        <taxon>Pezizomycotina</taxon>
        <taxon>Leotiomycetes</taxon>
        <taxon>Helotiales</taxon>
        <taxon>Sclerotiniaceae</taxon>
        <taxon>Botrytis</taxon>
    </lineage>
</organism>
<proteinExistence type="predicted"/>
<sequence length="272" mass="31145">MDSPDINAAMNAPSVPVLSTFPKFPLFPKEIQVKIWFHALPDGRMFFAGIYGVFPHPQPHPLYDVSPESREVFLKHSKRLPTHTAGCVYAEWSQDPIFYSPLRDTIVCESDLLRTCYLHTSKKTLLSQDLACCDERKRFFAALRHIGVLADCQQYAIPDGDCSFNTIDRFLMLSDGNMSFYAQLFTDYPRLKSFSFVIGSEAVQKKARKTSKMRSAKANYSEEAILEEFYQEKMEETRNVVEKWKQLHPEAIVPQIEIVYAAADTFSESISK</sequence>
<dbReference type="GeneID" id="62234776"/>
<dbReference type="Proteomes" id="UP000783213">
    <property type="component" value="Unassembled WGS sequence"/>
</dbReference>
<protein>
    <recommendedName>
        <fullName evidence="1">2EXR domain-containing protein</fullName>
    </recommendedName>
</protein>
<dbReference type="EMBL" id="RCSX01000020">
    <property type="protein sequence ID" value="KAF7922477.1"/>
    <property type="molecule type" value="Genomic_DNA"/>
</dbReference>
<dbReference type="PANTHER" id="PTHR35910:SF6">
    <property type="entry name" value="2EXR DOMAIN-CONTAINING PROTEIN"/>
    <property type="match status" value="1"/>
</dbReference>
<feature type="domain" description="2EXR" evidence="1">
    <location>
        <begin position="21"/>
        <end position="106"/>
    </location>
</feature>
<dbReference type="RefSeq" id="XP_038807920.1">
    <property type="nucleotide sequence ID" value="XM_038955626.1"/>
</dbReference>
<reference evidence="2 3" key="1">
    <citation type="journal article" date="2020" name="Genome Biol. Evol.">
        <title>Comparative genomics of Sclerotiniaceae.</title>
        <authorList>
            <person name="Valero Jimenez C.A."/>
            <person name="Steentjes M."/>
            <person name="Scholten O.E."/>
            <person name="Van Kan J.A.L."/>
        </authorList>
    </citation>
    <scope>NUCLEOTIDE SEQUENCE [LARGE SCALE GENOMIC DNA]</scope>
    <source>
        <strain evidence="2 3">B1</strain>
    </source>
</reference>
<keyword evidence="3" id="KW-1185">Reference proteome</keyword>
<gene>
    <name evidence="2" type="ORF">EAE98_008003</name>
</gene>
<comment type="caution">
    <text evidence="2">The sequence shown here is derived from an EMBL/GenBank/DDBJ whole genome shotgun (WGS) entry which is preliminary data.</text>
</comment>
<dbReference type="Pfam" id="PF20150">
    <property type="entry name" value="2EXR"/>
    <property type="match status" value="1"/>
</dbReference>
<evidence type="ECO:0000313" key="2">
    <source>
        <dbReference type="EMBL" id="KAF7922477.1"/>
    </source>
</evidence>
<name>A0ABQ7IFC6_9HELO</name>